<organism evidence="2 3">
    <name type="scientific">Aspergillus pseudodeflectus</name>
    <dbReference type="NCBI Taxonomy" id="176178"/>
    <lineage>
        <taxon>Eukaryota</taxon>
        <taxon>Fungi</taxon>
        <taxon>Dikarya</taxon>
        <taxon>Ascomycota</taxon>
        <taxon>Pezizomycotina</taxon>
        <taxon>Eurotiomycetes</taxon>
        <taxon>Eurotiomycetidae</taxon>
        <taxon>Eurotiales</taxon>
        <taxon>Aspergillaceae</taxon>
        <taxon>Aspergillus</taxon>
        <taxon>Aspergillus subgen. Nidulantes</taxon>
    </lineage>
</organism>
<feature type="region of interest" description="Disordered" evidence="1">
    <location>
        <begin position="255"/>
        <end position="284"/>
    </location>
</feature>
<dbReference type="EMBL" id="JBFXLR010000006">
    <property type="protein sequence ID" value="KAL2857464.1"/>
    <property type="molecule type" value="Genomic_DNA"/>
</dbReference>
<accession>A0ABR4KYZ0</accession>
<keyword evidence="3" id="KW-1185">Reference proteome</keyword>
<gene>
    <name evidence="2" type="ORF">BJX68DRAFT_263030</name>
</gene>
<dbReference type="InterPro" id="IPR009003">
    <property type="entry name" value="Peptidase_S1_PA"/>
</dbReference>
<dbReference type="Gene3D" id="2.40.10.10">
    <property type="entry name" value="Trypsin-like serine proteases"/>
    <property type="match status" value="2"/>
</dbReference>
<sequence>MADDEKLNPLAWDRTWSQIPDREILNVGLDRSQTQSRENWVVKLEFTNDGSKSVGTGFFINVPGAKAHVILTAAHNLFDNESKKFPDLVVKRRGNEPIKPEGLEIHKCPDYDPARRTYDPEHDYGVIIVPKETNEEEGGIGFGFALSLATEDLSQKTLELTGYYPQSDEREREKSTTKKKAPNEVGAVVASLETYSGECLGSYPGYLEYDIGTIQGLSGSPVWMPYKGHETVVAVQYAYSPSPTPNMILARENRQMTVGPSNNAPDDSSKRRSRRGHKKGRTGARLNATTLKQILTSAGVVKKRQALMAEVKQGSNTDPLYLHFLPDEDCAWIHWGQEKLNTSFDVFPAYSPTPVVKRTPLYAFQYVPPQEAWGLPGAPQWVLWDVKRHRVTLTSSLQPMCLAWLKPAFKKFPPDKEGLFTLAFGRGEDKEGSILELRMDPDAVSAFDREEGTLDGTGIWFGNHVKNKQVKYNFFRLVTLH</sequence>
<feature type="compositionally biased region" description="Basic residues" evidence="1">
    <location>
        <begin position="271"/>
        <end position="282"/>
    </location>
</feature>
<dbReference type="SUPFAM" id="SSF50494">
    <property type="entry name" value="Trypsin-like serine proteases"/>
    <property type="match status" value="1"/>
</dbReference>
<dbReference type="Proteomes" id="UP001610444">
    <property type="component" value="Unassembled WGS sequence"/>
</dbReference>
<feature type="compositionally biased region" description="Polar residues" evidence="1">
    <location>
        <begin position="255"/>
        <end position="266"/>
    </location>
</feature>
<name>A0ABR4KYZ0_9EURO</name>
<protein>
    <recommendedName>
        <fullName evidence="4">Serine protease</fullName>
    </recommendedName>
</protein>
<evidence type="ECO:0008006" key="4">
    <source>
        <dbReference type="Google" id="ProtNLM"/>
    </source>
</evidence>
<evidence type="ECO:0000313" key="2">
    <source>
        <dbReference type="EMBL" id="KAL2857464.1"/>
    </source>
</evidence>
<reference evidence="2 3" key="1">
    <citation type="submission" date="2024-07" db="EMBL/GenBank/DDBJ databases">
        <title>Section-level genome sequencing and comparative genomics of Aspergillus sections Usti and Cavernicolus.</title>
        <authorList>
            <consortium name="Lawrence Berkeley National Laboratory"/>
            <person name="Nybo J.L."/>
            <person name="Vesth T.C."/>
            <person name="Theobald S."/>
            <person name="Frisvad J.C."/>
            <person name="Larsen T.O."/>
            <person name="Kjaerboelling I."/>
            <person name="Rothschild-Mancinelli K."/>
            <person name="Lyhne E.K."/>
            <person name="Kogle M.E."/>
            <person name="Barry K."/>
            <person name="Clum A."/>
            <person name="Na H."/>
            <person name="Ledsgaard L."/>
            <person name="Lin J."/>
            <person name="Lipzen A."/>
            <person name="Kuo A."/>
            <person name="Riley R."/>
            <person name="Mondo S."/>
            <person name="LaButti K."/>
            <person name="Haridas S."/>
            <person name="Pangalinan J."/>
            <person name="Salamov A.A."/>
            <person name="Simmons B.A."/>
            <person name="Magnuson J.K."/>
            <person name="Chen J."/>
            <person name="Drula E."/>
            <person name="Henrissat B."/>
            <person name="Wiebenga A."/>
            <person name="Lubbers R.J."/>
            <person name="Gomes A.C."/>
            <person name="Macurrencykelacurrency M.R."/>
            <person name="Stajich J."/>
            <person name="Grigoriev I.V."/>
            <person name="Mortensen U.H."/>
            <person name="De vries R.P."/>
            <person name="Baker S.E."/>
            <person name="Andersen M.R."/>
        </authorList>
    </citation>
    <scope>NUCLEOTIDE SEQUENCE [LARGE SCALE GENOMIC DNA]</scope>
    <source>
        <strain evidence="2 3">CBS 756.74</strain>
    </source>
</reference>
<proteinExistence type="predicted"/>
<dbReference type="GeneID" id="98159749"/>
<evidence type="ECO:0000256" key="1">
    <source>
        <dbReference type="SAM" id="MobiDB-lite"/>
    </source>
</evidence>
<dbReference type="InterPro" id="IPR043504">
    <property type="entry name" value="Peptidase_S1_PA_chymotrypsin"/>
</dbReference>
<evidence type="ECO:0000313" key="3">
    <source>
        <dbReference type="Proteomes" id="UP001610444"/>
    </source>
</evidence>
<dbReference type="RefSeq" id="XP_070902995.1">
    <property type="nucleotide sequence ID" value="XM_071044585.1"/>
</dbReference>
<comment type="caution">
    <text evidence="2">The sequence shown here is derived from an EMBL/GenBank/DDBJ whole genome shotgun (WGS) entry which is preliminary data.</text>
</comment>